<dbReference type="EMBL" id="JAYMYQ010000001">
    <property type="protein sequence ID" value="KAK7361141.1"/>
    <property type="molecule type" value="Genomic_DNA"/>
</dbReference>
<evidence type="ECO:0000313" key="1">
    <source>
        <dbReference type="EMBL" id="KAK7361141.1"/>
    </source>
</evidence>
<proteinExistence type="predicted"/>
<comment type="caution">
    <text evidence="1">The sequence shown here is derived from an EMBL/GenBank/DDBJ whole genome shotgun (WGS) entry which is preliminary data.</text>
</comment>
<accession>A0AAN9MV16</accession>
<keyword evidence="2" id="KW-1185">Reference proteome</keyword>
<name>A0AAN9MV16_CANGL</name>
<dbReference type="Proteomes" id="UP001367508">
    <property type="component" value="Unassembled WGS sequence"/>
</dbReference>
<organism evidence="1 2">
    <name type="scientific">Canavalia gladiata</name>
    <name type="common">Sword bean</name>
    <name type="synonym">Dolichos gladiatus</name>
    <dbReference type="NCBI Taxonomy" id="3824"/>
    <lineage>
        <taxon>Eukaryota</taxon>
        <taxon>Viridiplantae</taxon>
        <taxon>Streptophyta</taxon>
        <taxon>Embryophyta</taxon>
        <taxon>Tracheophyta</taxon>
        <taxon>Spermatophyta</taxon>
        <taxon>Magnoliopsida</taxon>
        <taxon>eudicotyledons</taxon>
        <taxon>Gunneridae</taxon>
        <taxon>Pentapetalae</taxon>
        <taxon>rosids</taxon>
        <taxon>fabids</taxon>
        <taxon>Fabales</taxon>
        <taxon>Fabaceae</taxon>
        <taxon>Papilionoideae</taxon>
        <taxon>50 kb inversion clade</taxon>
        <taxon>NPAAA clade</taxon>
        <taxon>indigoferoid/millettioid clade</taxon>
        <taxon>Phaseoleae</taxon>
        <taxon>Canavalia</taxon>
    </lineage>
</organism>
<gene>
    <name evidence="1" type="ORF">VNO77_03185</name>
</gene>
<protein>
    <submittedName>
        <fullName evidence="1">Uncharacterized protein</fullName>
    </submittedName>
</protein>
<evidence type="ECO:0000313" key="2">
    <source>
        <dbReference type="Proteomes" id="UP001367508"/>
    </source>
</evidence>
<dbReference type="AlphaFoldDB" id="A0AAN9MV16"/>
<reference evidence="1 2" key="1">
    <citation type="submission" date="2024-01" db="EMBL/GenBank/DDBJ databases">
        <title>The genomes of 5 underutilized Papilionoideae crops provide insights into root nodulation and disease resistanc.</title>
        <authorList>
            <person name="Jiang F."/>
        </authorList>
    </citation>
    <scope>NUCLEOTIDE SEQUENCE [LARGE SCALE GENOMIC DNA]</scope>
    <source>
        <strain evidence="1">LVBAO_FW01</strain>
        <tissue evidence="1">Leaves</tissue>
    </source>
</reference>
<sequence>MQEKHGLSSNLPSFSYANYLSSNPTSRPFTLQNEDVSFLNSLPPMQKHDLIIYARERPNRNCGSEERSQPYVAIFGFECPATVGGSSHHTFICAQGSKDLKAYSPKSDVRNPLKWRSNVLPYTLAMLPSSFIGVDTKRGWCLGAHRPSATAVKHGMVKVGLKGHKENSWLKLEERGFGNVVVGVWDTKCSLHYTTAPTRHLRSRPMPENLSKTLGKVLIRSCSSRVEVRTSSRVVLRYGGLTYLSQT</sequence>